<dbReference type="InterPro" id="IPR005541">
    <property type="entry name" value="KNOX2"/>
</dbReference>
<comment type="caution">
    <text evidence="5">The sequence shown here is derived from an EMBL/GenBank/DDBJ whole genome shotgun (WGS) entry which is preliminary data.</text>
</comment>
<accession>A0A6A1VDL8</accession>
<keyword evidence="6" id="KW-1185">Reference proteome</keyword>
<dbReference type="AlphaFoldDB" id="A0A6A1VDL8"/>
<keyword evidence="2" id="KW-0539">Nucleus</keyword>
<keyword evidence="5" id="KW-0238">DNA-binding</keyword>
<reference evidence="5 6" key="1">
    <citation type="journal article" date="2019" name="Plant Biotechnol. J.">
        <title>The red bayberry genome and genetic basis of sex determination.</title>
        <authorList>
            <person name="Jia H.M."/>
            <person name="Jia H.J."/>
            <person name="Cai Q.L."/>
            <person name="Wang Y."/>
            <person name="Zhao H.B."/>
            <person name="Yang W.F."/>
            <person name="Wang G.Y."/>
            <person name="Li Y.H."/>
            <person name="Zhan D.L."/>
            <person name="Shen Y.T."/>
            <person name="Niu Q.F."/>
            <person name="Chang L."/>
            <person name="Qiu J."/>
            <person name="Zhao L."/>
            <person name="Xie H.B."/>
            <person name="Fu W.Y."/>
            <person name="Jin J."/>
            <person name="Li X.W."/>
            <person name="Jiao Y."/>
            <person name="Zhou C.C."/>
            <person name="Tu T."/>
            <person name="Chai C.Y."/>
            <person name="Gao J.L."/>
            <person name="Fan L.J."/>
            <person name="van de Weg E."/>
            <person name="Wang J.Y."/>
            <person name="Gao Z.S."/>
        </authorList>
    </citation>
    <scope>NUCLEOTIDE SEQUENCE [LARGE SCALE GENOMIC DNA]</scope>
    <source>
        <tissue evidence="5">Leaves</tissue>
    </source>
</reference>
<organism evidence="5 6">
    <name type="scientific">Morella rubra</name>
    <name type="common">Chinese bayberry</name>
    <dbReference type="NCBI Taxonomy" id="262757"/>
    <lineage>
        <taxon>Eukaryota</taxon>
        <taxon>Viridiplantae</taxon>
        <taxon>Streptophyta</taxon>
        <taxon>Embryophyta</taxon>
        <taxon>Tracheophyta</taxon>
        <taxon>Spermatophyta</taxon>
        <taxon>Magnoliopsida</taxon>
        <taxon>eudicotyledons</taxon>
        <taxon>Gunneridae</taxon>
        <taxon>Pentapetalae</taxon>
        <taxon>rosids</taxon>
        <taxon>fabids</taxon>
        <taxon>Fagales</taxon>
        <taxon>Myricaceae</taxon>
        <taxon>Morella</taxon>
    </lineage>
</organism>
<dbReference type="PANTHER" id="PTHR48452">
    <property type="entry name" value="FUSED COMPOUND LEAF 1"/>
    <property type="match status" value="1"/>
</dbReference>
<dbReference type="Pfam" id="PF03791">
    <property type="entry name" value="KNOX2"/>
    <property type="match status" value="1"/>
</dbReference>
<evidence type="ECO:0000259" key="3">
    <source>
        <dbReference type="SMART" id="SM01255"/>
    </source>
</evidence>
<sequence length="215" mass="23696">MEGVRSSGTSCMMSFEENNIMMPLMNSSGEANKKPFLPLPFSDDSYGQRASALMPEEDIGNRMGTNNSCLRARIMAHPLFPRLLAAYVNCQKVGAPPEVVARLEDACVNSEVARGGRSGTDCVGEDPGLDQFMEAYCEMLTKYEQELSKPFREAMLFFSRVECQLKALTVSSSESGGGRLMTFQCMFSTVFYIADARKETACQVEEVDAGRNVLL</sequence>
<dbReference type="OrthoDB" id="10056939at2759"/>
<dbReference type="InterPro" id="IPR005540">
    <property type="entry name" value="KNOX1"/>
</dbReference>
<comment type="subcellular location">
    <subcellularLocation>
        <location evidence="1">Nucleus</location>
    </subcellularLocation>
</comment>
<dbReference type="SMART" id="SM01255">
    <property type="entry name" value="KNOX1"/>
    <property type="match status" value="1"/>
</dbReference>
<name>A0A6A1VDL8_9ROSI</name>
<dbReference type="PANTHER" id="PTHR48452:SF1">
    <property type="entry name" value="FUSED COMPOUND LEAF 1"/>
    <property type="match status" value="1"/>
</dbReference>
<evidence type="ECO:0000313" key="6">
    <source>
        <dbReference type="Proteomes" id="UP000516437"/>
    </source>
</evidence>
<evidence type="ECO:0000256" key="1">
    <source>
        <dbReference type="ARBA" id="ARBA00004123"/>
    </source>
</evidence>
<dbReference type="Pfam" id="PF03790">
    <property type="entry name" value="KNOX1"/>
    <property type="match status" value="1"/>
</dbReference>
<keyword evidence="5" id="KW-0371">Homeobox</keyword>
<protein>
    <submittedName>
        <fullName evidence="5">Homeobox protein SBH1</fullName>
    </submittedName>
</protein>
<evidence type="ECO:0000313" key="5">
    <source>
        <dbReference type="EMBL" id="KAB1209917.1"/>
    </source>
</evidence>
<dbReference type="SMART" id="SM01256">
    <property type="entry name" value="KNOX2"/>
    <property type="match status" value="1"/>
</dbReference>
<proteinExistence type="predicted"/>
<evidence type="ECO:0000259" key="4">
    <source>
        <dbReference type="SMART" id="SM01256"/>
    </source>
</evidence>
<evidence type="ECO:0000256" key="2">
    <source>
        <dbReference type="ARBA" id="ARBA00023242"/>
    </source>
</evidence>
<dbReference type="EMBL" id="RXIC02000024">
    <property type="protein sequence ID" value="KAB1209917.1"/>
    <property type="molecule type" value="Genomic_DNA"/>
</dbReference>
<feature type="domain" description="KNOX1" evidence="3">
    <location>
        <begin position="68"/>
        <end position="112"/>
    </location>
</feature>
<gene>
    <name evidence="5" type="ORF">CJ030_MR6G025262</name>
</gene>
<feature type="domain" description="KNOX2" evidence="4">
    <location>
        <begin position="119"/>
        <end position="170"/>
    </location>
</feature>
<dbReference type="GO" id="GO:0003677">
    <property type="term" value="F:DNA binding"/>
    <property type="evidence" value="ECO:0007669"/>
    <property type="project" value="UniProtKB-KW"/>
</dbReference>
<dbReference type="Proteomes" id="UP000516437">
    <property type="component" value="Chromosome 6"/>
</dbReference>
<dbReference type="GO" id="GO:0005634">
    <property type="term" value="C:nucleus"/>
    <property type="evidence" value="ECO:0007669"/>
    <property type="project" value="UniProtKB-SubCell"/>
</dbReference>